<evidence type="ECO:0000313" key="1">
    <source>
        <dbReference type="EMBL" id="KAK6784212.1"/>
    </source>
</evidence>
<sequence length="58" mass="6914">MELKDKESSKPSRFLKEQWNPTNRRLIRNTDKEVTTIDMELEKDVIVTNNSINSFDEE</sequence>
<dbReference type="AlphaFoldDB" id="A0AAN8Y9E7"/>
<dbReference type="Proteomes" id="UP001371456">
    <property type="component" value="Unassembled WGS sequence"/>
</dbReference>
<protein>
    <submittedName>
        <fullName evidence="1">Uncharacterized protein</fullName>
    </submittedName>
</protein>
<keyword evidence="2" id="KW-1185">Reference proteome</keyword>
<gene>
    <name evidence="1" type="ORF">RDI58_017666</name>
</gene>
<organism evidence="1 2">
    <name type="scientific">Solanum bulbocastanum</name>
    <name type="common">Wild potato</name>
    <dbReference type="NCBI Taxonomy" id="147425"/>
    <lineage>
        <taxon>Eukaryota</taxon>
        <taxon>Viridiplantae</taxon>
        <taxon>Streptophyta</taxon>
        <taxon>Embryophyta</taxon>
        <taxon>Tracheophyta</taxon>
        <taxon>Spermatophyta</taxon>
        <taxon>Magnoliopsida</taxon>
        <taxon>eudicotyledons</taxon>
        <taxon>Gunneridae</taxon>
        <taxon>Pentapetalae</taxon>
        <taxon>asterids</taxon>
        <taxon>lamiids</taxon>
        <taxon>Solanales</taxon>
        <taxon>Solanaceae</taxon>
        <taxon>Solanoideae</taxon>
        <taxon>Solaneae</taxon>
        <taxon>Solanum</taxon>
    </lineage>
</organism>
<proteinExistence type="predicted"/>
<reference evidence="1 2" key="1">
    <citation type="submission" date="2024-02" db="EMBL/GenBank/DDBJ databases">
        <title>de novo genome assembly of Solanum bulbocastanum strain 11H21.</title>
        <authorList>
            <person name="Hosaka A.J."/>
        </authorList>
    </citation>
    <scope>NUCLEOTIDE SEQUENCE [LARGE SCALE GENOMIC DNA]</scope>
    <source>
        <tissue evidence="1">Young leaves</tissue>
    </source>
</reference>
<evidence type="ECO:0000313" key="2">
    <source>
        <dbReference type="Proteomes" id="UP001371456"/>
    </source>
</evidence>
<dbReference type="EMBL" id="JBANQN010000007">
    <property type="protein sequence ID" value="KAK6784212.1"/>
    <property type="molecule type" value="Genomic_DNA"/>
</dbReference>
<comment type="caution">
    <text evidence="1">The sequence shown here is derived from an EMBL/GenBank/DDBJ whole genome shotgun (WGS) entry which is preliminary data.</text>
</comment>
<accession>A0AAN8Y9E7</accession>
<name>A0AAN8Y9E7_SOLBU</name>